<organism evidence="2 3">
    <name type="scientific">Halopelagius fulvigenes</name>
    <dbReference type="NCBI Taxonomy" id="1198324"/>
    <lineage>
        <taxon>Archaea</taxon>
        <taxon>Methanobacteriati</taxon>
        <taxon>Methanobacteriota</taxon>
        <taxon>Stenosarchaea group</taxon>
        <taxon>Halobacteria</taxon>
        <taxon>Halobacteriales</taxon>
        <taxon>Haloferacaceae</taxon>
    </lineage>
</organism>
<sequence length="65" mass="7033">MRGPKKDRNFLGSSIRGWTRNAATDGETDRVPGDRRTPSGSPRRGPTLGKAAQSPLSTLVNLLRT</sequence>
<dbReference type="RefSeq" id="WP_379699755.1">
    <property type="nucleotide sequence ID" value="NZ_JBHSXH010000015.1"/>
</dbReference>
<proteinExistence type="predicted"/>
<evidence type="ECO:0000256" key="1">
    <source>
        <dbReference type="SAM" id="MobiDB-lite"/>
    </source>
</evidence>
<dbReference type="EMBL" id="JBHSXH010000015">
    <property type="protein sequence ID" value="MFC6827200.1"/>
    <property type="molecule type" value="Genomic_DNA"/>
</dbReference>
<evidence type="ECO:0000313" key="3">
    <source>
        <dbReference type="Proteomes" id="UP001596408"/>
    </source>
</evidence>
<dbReference type="AlphaFoldDB" id="A0ABD5U7Z8"/>
<evidence type="ECO:0000313" key="2">
    <source>
        <dbReference type="EMBL" id="MFC6827200.1"/>
    </source>
</evidence>
<feature type="compositionally biased region" description="Basic and acidic residues" evidence="1">
    <location>
        <begin position="27"/>
        <end position="37"/>
    </location>
</feature>
<comment type="caution">
    <text evidence="2">The sequence shown here is derived from an EMBL/GenBank/DDBJ whole genome shotgun (WGS) entry which is preliminary data.</text>
</comment>
<feature type="region of interest" description="Disordered" evidence="1">
    <location>
        <begin position="1"/>
        <end position="65"/>
    </location>
</feature>
<accession>A0ABD5U7Z8</accession>
<name>A0ABD5U7Z8_9EURY</name>
<protein>
    <submittedName>
        <fullName evidence="2">Uncharacterized protein</fullName>
    </submittedName>
</protein>
<feature type="compositionally biased region" description="Low complexity" evidence="1">
    <location>
        <begin position="38"/>
        <end position="47"/>
    </location>
</feature>
<reference evidence="2 3" key="1">
    <citation type="journal article" date="2019" name="Int. J. Syst. Evol. Microbiol.">
        <title>The Global Catalogue of Microorganisms (GCM) 10K type strain sequencing project: providing services to taxonomists for standard genome sequencing and annotation.</title>
        <authorList>
            <consortium name="The Broad Institute Genomics Platform"/>
            <consortium name="The Broad Institute Genome Sequencing Center for Infectious Disease"/>
            <person name="Wu L."/>
            <person name="Ma J."/>
        </authorList>
    </citation>
    <scope>NUCLEOTIDE SEQUENCE [LARGE SCALE GENOMIC DNA]</scope>
    <source>
        <strain evidence="2 3">YIM 94188</strain>
    </source>
</reference>
<feature type="compositionally biased region" description="Polar residues" evidence="1">
    <location>
        <begin position="54"/>
        <end position="65"/>
    </location>
</feature>
<gene>
    <name evidence="2" type="ORF">ACFQEV_19670</name>
</gene>
<keyword evidence="3" id="KW-1185">Reference proteome</keyword>
<dbReference type="Proteomes" id="UP001596408">
    <property type="component" value="Unassembled WGS sequence"/>
</dbReference>